<name>A0A9P6PQZ1_9FUNG</name>
<evidence type="ECO:0000259" key="2">
    <source>
        <dbReference type="PROSITE" id="PS50006"/>
    </source>
</evidence>
<protein>
    <recommendedName>
        <fullName evidence="6">G-patch domain-containing protein</fullName>
    </recommendedName>
</protein>
<feature type="region of interest" description="Disordered" evidence="1">
    <location>
        <begin position="468"/>
        <end position="550"/>
    </location>
</feature>
<feature type="compositionally biased region" description="Polar residues" evidence="1">
    <location>
        <begin position="439"/>
        <end position="454"/>
    </location>
</feature>
<dbReference type="InterPro" id="IPR008984">
    <property type="entry name" value="SMAD_FHA_dom_sf"/>
</dbReference>
<dbReference type="Pfam" id="PF01585">
    <property type="entry name" value="G-patch"/>
    <property type="match status" value="1"/>
</dbReference>
<feature type="region of interest" description="Disordered" evidence="1">
    <location>
        <begin position="193"/>
        <end position="326"/>
    </location>
</feature>
<sequence>MDESFENDLQGYYKARASATSVAKATDQEQENSTPEVTAASYLHPEGFIPLQDQPNFSHDPNTQMWYDASTQVYSYYDSTSGTYIPIPPSQSDEISNEYHDYEGYAQQEHHQHQYLEVPPESDATLRLRVLSSDILTVGGIVSMDASGLSFGRDRPLVGQGKRLRLSELDISRFHASIFLNREWIQATNTVVAQDSEQEVGNDRVAPAEQTSKEDLPSTITGKEVEAPRRSEEEADPQMVAHMDQSSEGSQSSEDAKTEETIEETGNTPKGGASNEDASAEDEKNKEQEEGELDEDEDGDEDEGDTGSTSPSTPLNGKTDEQEGQEEGVITDVSTLHAQYYAEYYALQPPHYEQPSIPAYEDIFQIYDCGSTHGTFLNGERLSPPKAASQPFTLSHLDQLKLGSTTFEVHAHEEGRVCADCQARDDNELEVLDDKERAPTTQKPANNVDLNQNKLTIEQQRIEEVNRLKKKWSTTGARQSSKQPQHQHQQNQQSQQRSKHGIAQARSAVNGHGSNMYVDRAAKRRLLNPDKSSPPSLPSVSRYEDGSESPQVTTGFHIAVGAQNKGYAMLSKMGWKEGTGLGLDQHGVVEPVQLKVSQQRAGLGSSLLQTQGAAAEKQQQGRKETMGEIARRQARERFAQLQK</sequence>
<dbReference type="OrthoDB" id="21470at2759"/>
<accession>A0A9P6PQZ1</accession>
<feature type="compositionally biased region" description="Polar residues" evidence="1">
    <location>
        <begin position="306"/>
        <end position="316"/>
    </location>
</feature>
<dbReference type="InterPro" id="IPR000467">
    <property type="entry name" value="G_patch_dom"/>
</dbReference>
<feature type="compositionally biased region" description="Low complexity" evidence="1">
    <location>
        <begin position="244"/>
        <end position="253"/>
    </location>
</feature>
<dbReference type="AlphaFoldDB" id="A0A9P6PQZ1"/>
<comment type="caution">
    <text evidence="4">The sequence shown here is derived from an EMBL/GenBank/DDBJ whole genome shotgun (WGS) entry which is preliminary data.</text>
</comment>
<feature type="domain" description="G-patch" evidence="3">
    <location>
        <begin position="562"/>
        <end position="608"/>
    </location>
</feature>
<evidence type="ECO:0000256" key="1">
    <source>
        <dbReference type="SAM" id="MobiDB-lite"/>
    </source>
</evidence>
<feature type="region of interest" description="Disordered" evidence="1">
    <location>
        <begin position="431"/>
        <end position="454"/>
    </location>
</feature>
<feature type="compositionally biased region" description="Basic and acidic residues" evidence="1">
    <location>
        <begin position="223"/>
        <end position="232"/>
    </location>
</feature>
<gene>
    <name evidence="4" type="ORF">DFQ27_008656</name>
</gene>
<evidence type="ECO:0000313" key="4">
    <source>
        <dbReference type="EMBL" id="KAG0251597.1"/>
    </source>
</evidence>
<dbReference type="PROSITE" id="PS50006">
    <property type="entry name" value="FHA_DOMAIN"/>
    <property type="match status" value="1"/>
</dbReference>
<dbReference type="SMART" id="SM00443">
    <property type="entry name" value="G_patch"/>
    <property type="match status" value="1"/>
</dbReference>
<dbReference type="Proteomes" id="UP000807716">
    <property type="component" value="Unassembled WGS sequence"/>
</dbReference>
<keyword evidence="5" id="KW-1185">Reference proteome</keyword>
<dbReference type="PROSITE" id="PS50174">
    <property type="entry name" value="G_PATCH"/>
    <property type="match status" value="1"/>
</dbReference>
<feature type="domain" description="FHA" evidence="2">
    <location>
        <begin position="333"/>
        <end position="382"/>
    </location>
</feature>
<dbReference type="GO" id="GO:0003676">
    <property type="term" value="F:nucleic acid binding"/>
    <property type="evidence" value="ECO:0007669"/>
    <property type="project" value="InterPro"/>
</dbReference>
<dbReference type="Gene3D" id="2.60.200.20">
    <property type="match status" value="1"/>
</dbReference>
<organism evidence="4 5">
    <name type="scientific">Actinomortierella ambigua</name>
    <dbReference type="NCBI Taxonomy" id="1343610"/>
    <lineage>
        <taxon>Eukaryota</taxon>
        <taxon>Fungi</taxon>
        <taxon>Fungi incertae sedis</taxon>
        <taxon>Mucoromycota</taxon>
        <taxon>Mortierellomycotina</taxon>
        <taxon>Mortierellomycetes</taxon>
        <taxon>Mortierellales</taxon>
        <taxon>Mortierellaceae</taxon>
        <taxon>Actinomortierella</taxon>
    </lineage>
</organism>
<feature type="compositionally biased region" description="Acidic residues" evidence="1">
    <location>
        <begin position="289"/>
        <end position="305"/>
    </location>
</feature>
<dbReference type="InterPro" id="IPR000253">
    <property type="entry name" value="FHA_dom"/>
</dbReference>
<dbReference type="InterPro" id="IPR053027">
    <property type="entry name" value="AGGF1"/>
</dbReference>
<dbReference type="PANTHER" id="PTHR23106:SF24">
    <property type="entry name" value="ANGIOGENIC FACTOR WITH G PATCH AND FHA DOMAINS 1"/>
    <property type="match status" value="1"/>
</dbReference>
<dbReference type="EMBL" id="JAAAJB010000738">
    <property type="protein sequence ID" value="KAG0251597.1"/>
    <property type="molecule type" value="Genomic_DNA"/>
</dbReference>
<proteinExistence type="predicted"/>
<dbReference type="SUPFAM" id="SSF49879">
    <property type="entry name" value="SMAD/FHA domain"/>
    <property type="match status" value="1"/>
</dbReference>
<reference evidence="4" key="1">
    <citation type="journal article" date="2020" name="Fungal Divers.">
        <title>Resolving the Mortierellaceae phylogeny through synthesis of multi-gene phylogenetics and phylogenomics.</title>
        <authorList>
            <person name="Vandepol N."/>
            <person name="Liber J."/>
            <person name="Desiro A."/>
            <person name="Na H."/>
            <person name="Kennedy M."/>
            <person name="Barry K."/>
            <person name="Grigoriev I.V."/>
            <person name="Miller A.N."/>
            <person name="O'Donnell K."/>
            <person name="Stajich J.E."/>
            <person name="Bonito G."/>
        </authorList>
    </citation>
    <scope>NUCLEOTIDE SEQUENCE</scope>
    <source>
        <strain evidence="4">BC1065</strain>
    </source>
</reference>
<dbReference type="PANTHER" id="PTHR23106">
    <property type="entry name" value="ANGIOGENIC FACTOR WITH G PATCH AND FHA DOMAINS 1"/>
    <property type="match status" value="1"/>
</dbReference>
<feature type="compositionally biased region" description="Low complexity" evidence="1">
    <location>
        <begin position="478"/>
        <end position="496"/>
    </location>
</feature>
<evidence type="ECO:0000313" key="5">
    <source>
        <dbReference type="Proteomes" id="UP000807716"/>
    </source>
</evidence>
<dbReference type="Pfam" id="PF00498">
    <property type="entry name" value="FHA"/>
    <property type="match status" value="1"/>
</dbReference>
<evidence type="ECO:0000259" key="3">
    <source>
        <dbReference type="PROSITE" id="PS50174"/>
    </source>
</evidence>
<evidence type="ECO:0008006" key="6">
    <source>
        <dbReference type="Google" id="ProtNLM"/>
    </source>
</evidence>